<proteinExistence type="predicted"/>
<evidence type="ECO:0000313" key="3">
    <source>
        <dbReference type="Proteomes" id="UP000824540"/>
    </source>
</evidence>
<dbReference type="Gene3D" id="2.60.40.10">
    <property type="entry name" value="Immunoglobulins"/>
    <property type="match status" value="1"/>
</dbReference>
<evidence type="ECO:0000259" key="1">
    <source>
        <dbReference type="Pfam" id="PF24536"/>
    </source>
</evidence>
<dbReference type="OrthoDB" id="5950832at2759"/>
<dbReference type="AlphaFoldDB" id="A0A8T2NM68"/>
<sequence>MTVDDIMSSIWGELPISAKFTSLQNSSSAQHSTARLENPRDQYCVGETLNVMVEMRDYEGRPKKQGGDFILARIHSSNLQASSSGYVTDLLNGSYRVSFTLFWPGDLRGVHLLGKISSHNNGKINYTGTFIDGNKTEESQCGIRLDTDKALCEYRKKEDGEYYACIKPQTLPCSSLQTMSSKNIQSQITVNETELLAQVPAGEGRSDVVVVIGVGQHFRPFPLEIFIQRLINIRQAILRLQARSPRALVVIKLENTRELSSTMTHLSDWFGHVQNLAQRKVFGDLRVALVDAWEMSIAADAFATHPNNIVVAREIAVALSHICHYGGLKL</sequence>
<dbReference type="PANTHER" id="PTHR16165">
    <property type="entry name" value="NXPE FAMILY MEMBER"/>
    <property type="match status" value="1"/>
</dbReference>
<keyword evidence="3" id="KW-1185">Reference proteome</keyword>
<accession>A0A8T2NM68</accession>
<dbReference type="Pfam" id="PF24536">
    <property type="entry name" value="NXPE4_C"/>
    <property type="match status" value="1"/>
</dbReference>
<dbReference type="InterPro" id="IPR013783">
    <property type="entry name" value="Ig-like_fold"/>
</dbReference>
<reference evidence="2" key="1">
    <citation type="thesis" date="2021" institute="BYU ScholarsArchive" country="Provo, UT, USA">
        <title>Applications of and Algorithms for Genome Assembly and Genomic Analyses with an Emphasis on Marine Teleosts.</title>
        <authorList>
            <person name="Pickett B.D."/>
        </authorList>
    </citation>
    <scope>NUCLEOTIDE SEQUENCE</scope>
    <source>
        <strain evidence="2">HI-2016</strain>
    </source>
</reference>
<dbReference type="Proteomes" id="UP000824540">
    <property type="component" value="Unassembled WGS sequence"/>
</dbReference>
<dbReference type="InterPro" id="IPR057106">
    <property type="entry name" value="NXPE4_C"/>
</dbReference>
<dbReference type="InterPro" id="IPR014756">
    <property type="entry name" value="Ig_E-set"/>
</dbReference>
<dbReference type="GO" id="GO:0007399">
    <property type="term" value="P:nervous system development"/>
    <property type="evidence" value="ECO:0007669"/>
    <property type="project" value="UniProtKB-ARBA"/>
</dbReference>
<gene>
    <name evidence="2" type="ORF">JZ751_022047</name>
</gene>
<organism evidence="2 3">
    <name type="scientific">Albula glossodonta</name>
    <name type="common">roundjaw bonefish</name>
    <dbReference type="NCBI Taxonomy" id="121402"/>
    <lineage>
        <taxon>Eukaryota</taxon>
        <taxon>Metazoa</taxon>
        <taxon>Chordata</taxon>
        <taxon>Craniata</taxon>
        <taxon>Vertebrata</taxon>
        <taxon>Euteleostomi</taxon>
        <taxon>Actinopterygii</taxon>
        <taxon>Neopterygii</taxon>
        <taxon>Teleostei</taxon>
        <taxon>Albuliformes</taxon>
        <taxon>Albulidae</taxon>
        <taxon>Albula</taxon>
    </lineage>
</organism>
<dbReference type="SUPFAM" id="SSF81296">
    <property type="entry name" value="E set domains"/>
    <property type="match status" value="1"/>
</dbReference>
<dbReference type="PANTHER" id="PTHR16165:SF3">
    <property type="entry name" value="NXPE FAMILY MEMBER 1"/>
    <property type="match status" value="1"/>
</dbReference>
<feature type="domain" description="NXPE C-terminal" evidence="1">
    <location>
        <begin position="197"/>
        <end position="323"/>
    </location>
</feature>
<evidence type="ECO:0000313" key="2">
    <source>
        <dbReference type="EMBL" id="KAG9340121.1"/>
    </source>
</evidence>
<comment type="caution">
    <text evidence="2">The sequence shown here is derived from an EMBL/GenBank/DDBJ whole genome shotgun (WGS) entry which is preliminary data.</text>
</comment>
<protein>
    <recommendedName>
        <fullName evidence="1">NXPE C-terminal domain-containing protein</fullName>
    </recommendedName>
</protein>
<dbReference type="EMBL" id="JAFBMS010000046">
    <property type="protein sequence ID" value="KAG9340121.1"/>
    <property type="molecule type" value="Genomic_DNA"/>
</dbReference>
<name>A0A8T2NM68_9TELE</name>